<reference evidence="2" key="1">
    <citation type="submission" date="2018-06" db="EMBL/GenBank/DDBJ databases">
        <authorList>
            <person name="Zhirakovskaya E."/>
        </authorList>
    </citation>
    <scope>NUCLEOTIDE SEQUENCE</scope>
</reference>
<organism evidence="2">
    <name type="scientific">hydrothermal vent metagenome</name>
    <dbReference type="NCBI Taxonomy" id="652676"/>
    <lineage>
        <taxon>unclassified sequences</taxon>
        <taxon>metagenomes</taxon>
        <taxon>ecological metagenomes</taxon>
    </lineage>
</organism>
<evidence type="ECO:0008006" key="3">
    <source>
        <dbReference type="Google" id="ProtNLM"/>
    </source>
</evidence>
<proteinExistence type="predicted"/>
<evidence type="ECO:0000313" key="2">
    <source>
        <dbReference type="EMBL" id="VAW40874.1"/>
    </source>
</evidence>
<dbReference type="PANTHER" id="PTHR39555">
    <property type="entry name" value="FIMBRIAL ASSEMBLY PROTEIN PILO-LIKE PROTEIN-RELATED"/>
    <property type="match status" value="1"/>
</dbReference>
<keyword evidence="1" id="KW-1133">Transmembrane helix</keyword>
<feature type="transmembrane region" description="Helical" evidence="1">
    <location>
        <begin position="27"/>
        <end position="47"/>
    </location>
</feature>
<dbReference type="GO" id="GO:0043683">
    <property type="term" value="P:type IV pilus assembly"/>
    <property type="evidence" value="ECO:0007669"/>
    <property type="project" value="InterPro"/>
</dbReference>
<dbReference type="InterPro" id="IPR014717">
    <property type="entry name" value="Transl_elong_EF1B/ribsomal_bS6"/>
</dbReference>
<evidence type="ECO:0000256" key="1">
    <source>
        <dbReference type="SAM" id="Phobius"/>
    </source>
</evidence>
<sequence length="209" mass="23442">MAPESMKSKIDAFITEKYIPLDNKIKLLIGAAILILPVILFYFIFFAPTSNKIQSLTNQKKSLIAQISRAKKAASELGKIKLAMAETEQLFETTATLLPKRKEIPALLRNISDLGKNAGLDFLFFKPGPEKAKDFYAEIPIDISINGPYHNMGFFLDQVSKLGRIVTVDNIKMGSPHEEGGEMLLKSTCRLTTYRFTNIEKKQTKIAKK</sequence>
<dbReference type="GO" id="GO:0043107">
    <property type="term" value="P:type IV pilus-dependent motility"/>
    <property type="evidence" value="ECO:0007669"/>
    <property type="project" value="InterPro"/>
</dbReference>
<dbReference type="AlphaFoldDB" id="A0A3B0WAZ9"/>
<protein>
    <recommendedName>
        <fullName evidence="3">Type IV pilus biogenesis protein PilO</fullName>
    </recommendedName>
</protein>
<keyword evidence="1" id="KW-0812">Transmembrane</keyword>
<dbReference type="PANTHER" id="PTHR39555:SF1">
    <property type="entry name" value="TYPE IV PILUS INNER MEMBRANE COMPONENT PILO"/>
    <property type="match status" value="1"/>
</dbReference>
<gene>
    <name evidence="2" type="ORF">MNBD_DELTA04-1053</name>
</gene>
<dbReference type="Pfam" id="PF04350">
    <property type="entry name" value="PilO"/>
    <property type="match status" value="1"/>
</dbReference>
<dbReference type="InterPro" id="IPR007445">
    <property type="entry name" value="PilO"/>
</dbReference>
<name>A0A3B0WAZ9_9ZZZZ</name>
<dbReference type="Gene3D" id="3.30.70.60">
    <property type="match status" value="1"/>
</dbReference>
<keyword evidence="1" id="KW-0472">Membrane</keyword>
<dbReference type="EMBL" id="UOEY01000112">
    <property type="protein sequence ID" value="VAW40874.1"/>
    <property type="molecule type" value="Genomic_DNA"/>
</dbReference>
<accession>A0A3B0WAZ9</accession>